<dbReference type="EMBL" id="CAXLJM020000033">
    <property type="protein sequence ID" value="CAL8100774.1"/>
    <property type="molecule type" value="Genomic_DNA"/>
</dbReference>
<evidence type="ECO:0000313" key="3">
    <source>
        <dbReference type="Proteomes" id="UP001642540"/>
    </source>
</evidence>
<keyword evidence="3" id="KW-1185">Reference proteome</keyword>
<feature type="region of interest" description="Disordered" evidence="1">
    <location>
        <begin position="229"/>
        <end position="267"/>
    </location>
</feature>
<gene>
    <name evidence="2" type="ORF">ODALV1_LOCUS10630</name>
</gene>
<evidence type="ECO:0000313" key="2">
    <source>
        <dbReference type="EMBL" id="CAL8100774.1"/>
    </source>
</evidence>
<protein>
    <submittedName>
        <fullName evidence="2">Uncharacterized protein</fullName>
    </submittedName>
</protein>
<proteinExistence type="predicted"/>
<dbReference type="Proteomes" id="UP001642540">
    <property type="component" value="Unassembled WGS sequence"/>
</dbReference>
<name>A0ABP1QF55_9HEXA</name>
<sequence>MMCYEPREQSPVRFRPVERLDLHVRERTWKEPTVDLLQIGAIGLLSLMAPTSTKLINALKTAVTVAENESVRGINLAAACAQYSELQTERCAPSASQKINKEEQSHDILVYGYDANKIQSLVGACLQEAVPSRVPRITLNGSTLKTTTSTGLRTILESKYRALNEPQIVLIVLEDFSEEMIVKFESSGFREKCRSRGVSAVVVAWTCMQKRKSIDVNLLTPFTTKVFVPSSEYGRPEQGESQSSASERAASASTPTPRSNRQGMEEHQEIAETTLTTKASVPAGTTNTNLEKSDVVYFANRSGAKTTVPSDVGLVGHSNALPFPSNGNETLPKPLLTPAESLRENPASMRNDGMQIQKSIFYQPRANMSSTVHFSRETPATILSTAAAKQLKEEKEEETQNETVWERFAVCCAGCCAAVFE</sequence>
<organism evidence="2 3">
    <name type="scientific">Orchesella dallaii</name>
    <dbReference type="NCBI Taxonomy" id="48710"/>
    <lineage>
        <taxon>Eukaryota</taxon>
        <taxon>Metazoa</taxon>
        <taxon>Ecdysozoa</taxon>
        <taxon>Arthropoda</taxon>
        <taxon>Hexapoda</taxon>
        <taxon>Collembola</taxon>
        <taxon>Entomobryomorpha</taxon>
        <taxon>Entomobryoidea</taxon>
        <taxon>Orchesellidae</taxon>
        <taxon>Orchesellinae</taxon>
        <taxon>Orchesella</taxon>
    </lineage>
</organism>
<comment type="caution">
    <text evidence="2">The sequence shown here is derived from an EMBL/GenBank/DDBJ whole genome shotgun (WGS) entry which is preliminary data.</text>
</comment>
<accession>A0ABP1QF55</accession>
<reference evidence="2 3" key="1">
    <citation type="submission" date="2024-08" db="EMBL/GenBank/DDBJ databases">
        <authorList>
            <person name="Cucini C."/>
            <person name="Frati F."/>
        </authorList>
    </citation>
    <scope>NUCLEOTIDE SEQUENCE [LARGE SCALE GENOMIC DNA]</scope>
</reference>
<evidence type="ECO:0000256" key="1">
    <source>
        <dbReference type="SAM" id="MobiDB-lite"/>
    </source>
</evidence>
<feature type="compositionally biased region" description="Low complexity" evidence="1">
    <location>
        <begin position="241"/>
        <end position="253"/>
    </location>
</feature>